<protein>
    <submittedName>
        <fullName evidence="5">Restriction endonuclease subunit S</fullName>
    </submittedName>
</protein>
<dbReference type="RefSeq" id="WP_188229618.1">
    <property type="nucleotide sequence ID" value="NZ_JACVXB010000002.1"/>
</dbReference>
<proteinExistence type="inferred from homology"/>
<dbReference type="Gene3D" id="3.90.220.20">
    <property type="entry name" value="DNA methylase specificity domains"/>
    <property type="match status" value="2"/>
</dbReference>
<keyword evidence="6" id="KW-1185">Reference proteome</keyword>
<dbReference type="Proteomes" id="UP000600588">
    <property type="component" value="Unassembled WGS sequence"/>
</dbReference>
<dbReference type="GO" id="GO:0009307">
    <property type="term" value="P:DNA restriction-modification system"/>
    <property type="evidence" value="ECO:0007669"/>
    <property type="project" value="UniProtKB-KW"/>
</dbReference>
<dbReference type="PANTHER" id="PTHR30408:SF12">
    <property type="entry name" value="TYPE I RESTRICTION ENZYME MJAVIII SPECIFICITY SUBUNIT"/>
    <property type="match status" value="1"/>
</dbReference>
<evidence type="ECO:0000256" key="1">
    <source>
        <dbReference type="ARBA" id="ARBA00010923"/>
    </source>
</evidence>
<dbReference type="EMBL" id="JACVXB010000002">
    <property type="protein sequence ID" value="MBD0831830.1"/>
    <property type="molecule type" value="Genomic_DNA"/>
</dbReference>
<keyword evidence="3" id="KW-0238">DNA-binding</keyword>
<gene>
    <name evidence="5" type="ORF">ICJ83_06775</name>
</gene>
<dbReference type="AlphaFoldDB" id="A0A8J6Q7L2"/>
<dbReference type="InterPro" id="IPR044946">
    <property type="entry name" value="Restrct_endonuc_typeI_TRD_sf"/>
</dbReference>
<dbReference type="InterPro" id="IPR000055">
    <property type="entry name" value="Restrct_endonuc_typeI_TRD"/>
</dbReference>
<dbReference type="GO" id="GO:0004519">
    <property type="term" value="F:endonuclease activity"/>
    <property type="evidence" value="ECO:0007669"/>
    <property type="project" value="UniProtKB-KW"/>
</dbReference>
<reference evidence="5 6" key="1">
    <citation type="submission" date="2020-09" db="EMBL/GenBank/DDBJ databases">
        <title>TT11 complete genome.</title>
        <authorList>
            <person name="Wu Z."/>
        </authorList>
    </citation>
    <scope>NUCLEOTIDE SEQUENCE [LARGE SCALE GENOMIC DNA]</scope>
    <source>
        <strain evidence="5 6">TT11</strain>
    </source>
</reference>
<evidence type="ECO:0000256" key="2">
    <source>
        <dbReference type="ARBA" id="ARBA00022747"/>
    </source>
</evidence>
<comment type="similarity">
    <text evidence="1">Belongs to the type-I restriction system S methylase family.</text>
</comment>
<comment type="caution">
    <text evidence="5">The sequence shown here is derived from an EMBL/GenBank/DDBJ whole genome shotgun (WGS) entry which is preliminary data.</text>
</comment>
<accession>A0A8J6Q7L2</accession>
<keyword evidence="5" id="KW-0540">Nuclease</keyword>
<evidence type="ECO:0000313" key="5">
    <source>
        <dbReference type="EMBL" id="MBD0831830.1"/>
    </source>
</evidence>
<dbReference type="GO" id="GO:0003677">
    <property type="term" value="F:DNA binding"/>
    <property type="evidence" value="ECO:0007669"/>
    <property type="project" value="UniProtKB-KW"/>
</dbReference>
<evidence type="ECO:0000259" key="4">
    <source>
        <dbReference type="Pfam" id="PF01420"/>
    </source>
</evidence>
<evidence type="ECO:0000256" key="3">
    <source>
        <dbReference type="ARBA" id="ARBA00023125"/>
    </source>
</evidence>
<keyword evidence="5" id="KW-0255">Endonuclease</keyword>
<keyword evidence="2" id="KW-0680">Restriction system</keyword>
<name>A0A8J6Q7L2_9FLAO</name>
<dbReference type="Pfam" id="PF01420">
    <property type="entry name" value="Methylase_S"/>
    <property type="match status" value="1"/>
</dbReference>
<evidence type="ECO:0000313" key="6">
    <source>
        <dbReference type="Proteomes" id="UP000600588"/>
    </source>
</evidence>
<dbReference type="InterPro" id="IPR052021">
    <property type="entry name" value="Type-I_RS_S_subunit"/>
</dbReference>
<organism evidence="5 6">
    <name type="scientific">Aestuariibaculum sediminum</name>
    <dbReference type="NCBI Taxonomy" id="2770637"/>
    <lineage>
        <taxon>Bacteria</taxon>
        <taxon>Pseudomonadati</taxon>
        <taxon>Bacteroidota</taxon>
        <taxon>Flavobacteriia</taxon>
        <taxon>Flavobacteriales</taxon>
        <taxon>Flavobacteriaceae</taxon>
    </lineage>
</organism>
<feature type="domain" description="Type I restriction modification DNA specificity" evidence="4">
    <location>
        <begin position="19"/>
        <end position="142"/>
    </location>
</feature>
<dbReference type="SUPFAM" id="SSF116734">
    <property type="entry name" value="DNA methylase specificity domain"/>
    <property type="match status" value="2"/>
</dbReference>
<keyword evidence="5" id="KW-0378">Hydrolase</keyword>
<dbReference type="PANTHER" id="PTHR30408">
    <property type="entry name" value="TYPE-1 RESTRICTION ENZYME ECOKI SPECIFICITY PROTEIN"/>
    <property type="match status" value="1"/>
</dbReference>
<sequence>MEELPFEKCFIDVTGGNIKIKQSNYKETGQIPIIDQGKKLIGGYTDDKNTIVKCKIPCIIYGDHSRNVKYFDKDFAIGADGVKLLESTNKIIPKYGFYFLQTVKLPNAGYDRSFKYLKRINIPVPDVETQNKIVAILDKANGILDKREKTIAQYDELLSATFLDMFGNPMERPNQWKISPINDCIEKITAGSSYGGEDKKELQDDELGVIKISAVTKGIFNPEEYKAVKKDKIKKQLVHPRKGDLLFSRANTLELVGATSIVHEDYDQLFLPDKIWRIDTNETLINKVYLHYVLQNKDVKKSFLSIATGSSSSMLNISMNKFRNILIPYPSIELQKQFEVKYNKYIETRRKLNLSKESIETLQKALSQLAFKGDLEFGKGIDLEVLLENDYNFFKENSNTKSIQLLLERLDKHELNDKKFSEQEVYDKAKEFVFELLKEGKVVQIFDKKTKRVKLTT</sequence>